<gene>
    <name evidence="9" type="ORF">D9756_004058</name>
</gene>
<dbReference type="SMART" id="SM00490">
    <property type="entry name" value="HELICc"/>
    <property type="match status" value="1"/>
</dbReference>
<comment type="domain">
    <text evidence="5">The Q motif is unique to and characteristic of the DEAD box family of RNA helicases and controls ATP binding and hydrolysis.</text>
</comment>
<evidence type="ECO:0000256" key="5">
    <source>
        <dbReference type="RuleBase" id="RU365068"/>
    </source>
</evidence>
<comment type="function">
    <text evidence="5">RNA helicase.</text>
</comment>
<evidence type="ECO:0000256" key="4">
    <source>
        <dbReference type="ARBA" id="ARBA00022884"/>
    </source>
</evidence>
<dbReference type="OrthoDB" id="10256233at2759"/>
<dbReference type="EC" id="3.6.4.13" evidence="5"/>
<dbReference type="Pfam" id="PF00270">
    <property type="entry name" value="DEAD"/>
    <property type="match status" value="1"/>
</dbReference>
<evidence type="ECO:0000256" key="2">
    <source>
        <dbReference type="ARBA" id="ARBA00022801"/>
    </source>
</evidence>
<dbReference type="InterPro" id="IPR011545">
    <property type="entry name" value="DEAD/DEAH_box_helicase_dom"/>
</dbReference>
<dbReference type="InterPro" id="IPR001650">
    <property type="entry name" value="Helicase_C-like"/>
</dbReference>
<evidence type="ECO:0000313" key="10">
    <source>
        <dbReference type="Proteomes" id="UP000559027"/>
    </source>
</evidence>
<evidence type="ECO:0000313" key="9">
    <source>
        <dbReference type="EMBL" id="KAF5356122.1"/>
    </source>
</evidence>
<keyword evidence="10" id="KW-1185">Reference proteome</keyword>
<dbReference type="SUPFAM" id="SSF52540">
    <property type="entry name" value="P-loop containing nucleoside triphosphate hydrolases"/>
    <property type="match status" value="1"/>
</dbReference>
<dbReference type="PROSITE" id="PS51194">
    <property type="entry name" value="HELICASE_CTER"/>
    <property type="match status" value="1"/>
</dbReference>
<organism evidence="9 10">
    <name type="scientific">Leucocoprinus leucothites</name>
    <dbReference type="NCBI Taxonomy" id="201217"/>
    <lineage>
        <taxon>Eukaryota</taxon>
        <taxon>Fungi</taxon>
        <taxon>Dikarya</taxon>
        <taxon>Basidiomycota</taxon>
        <taxon>Agaricomycotina</taxon>
        <taxon>Agaricomycetes</taxon>
        <taxon>Agaricomycetidae</taxon>
        <taxon>Agaricales</taxon>
        <taxon>Agaricineae</taxon>
        <taxon>Agaricaceae</taxon>
        <taxon>Leucocoprinus</taxon>
    </lineage>
</organism>
<dbReference type="GO" id="GO:0016787">
    <property type="term" value="F:hydrolase activity"/>
    <property type="evidence" value="ECO:0007669"/>
    <property type="project" value="UniProtKB-KW"/>
</dbReference>
<keyword evidence="4 5" id="KW-0694">RNA-binding</keyword>
<keyword evidence="2 5" id="KW-0378">Hydrolase</keyword>
<comment type="similarity">
    <text evidence="5">Belongs to the DEAD box helicase family.</text>
</comment>
<dbReference type="Gene3D" id="3.40.50.300">
    <property type="entry name" value="P-loop containing nucleotide triphosphate hydrolases"/>
    <property type="match status" value="2"/>
</dbReference>
<dbReference type="EMBL" id="JAACJO010000007">
    <property type="protein sequence ID" value="KAF5356122.1"/>
    <property type="molecule type" value="Genomic_DNA"/>
</dbReference>
<dbReference type="Pfam" id="PF00271">
    <property type="entry name" value="Helicase_C"/>
    <property type="match status" value="1"/>
</dbReference>
<dbReference type="InterPro" id="IPR014001">
    <property type="entry name" value="Helicase_ATP-bd"/>
</dbReference>
<dbReference type="SMART" id="SM00487">
    <property type="entry name" value="DEXDc"/>
    <property type="match status" value="1"/>
</dbReference>
<evidence type="ECO:0000256" key="1">
    <source>
        <dbReference type="ARBA" id="ARBA00022741"/>
    </source>
</evidence>
<reference evidence="9 10" key="1">
    <citation type="journal article" date="2020" name="ISME J.">
        <title>Uncovering the hidden diversity of litter-decomposition mechanisms in mushroom-forming fungi.</title>
        <authorList>
            <person name="Floudas D."/>
            <person name="Bentzer J."/>
            <person name="Ahren D."/>
            <person name="Johansson T."/>
            <person name="Persson P."/>
            <person name="Tunlid A."/>
        </authorList>
    </citation>
    <scope>NUCLEOTIDE SEQUENCE [LARGE SCALE GENOMIC DNA]</scope>
    <source>
        <strain evidence="9 10">CBS 146.42</strain>
    </source>
</reference>
<dbReference type="AlphaFoldDB" id="A0A8H5DBR7"/>
<dbReference type="GO" id="GO:0003724">
    <property type="term" value="F:RNA helicase activity"/>
    <property type="evidence" value="ECO:0007669"/>
    <property type="project" value="UniProtKB-EC"/>
</dbReference>
<dbReference type="GO" id="GO:0003723">
    <property type="term" value="F:RNA binding"/>
    <property type="evidence" value="ECO:0007669"/>
    <property type="project" value="UniProtKB-UniRule"/>
</dbReference>
<protein>
    <recommendedName>
        <fullName evidence="5">ATP-dependent RNA helicase</fullName>
        <ecNumber evidence="5">3.6.4.13</ecNumber>
    </recommendedName>
</protein>
<dbReference type="PANTHER" id="PTHR24031">
    <property type="entry name" value="RNA HELICASE"/>
    <property type="match status" value="1"/>
</dbReference>
<dbReference type="PROSITE" id="PS51192">
    <property type="entry name" value="HELICASE_ATP_BIND_1"/>
    <property type="match status" value="1"/>
</dbReference>
<comment type="caution">
    <text evidence="9">The sequence shown here is derived from an EMBL/GenBank/DDBJ whole genome shotgun (WGS) entry which is preliminary data.</text>
</comment>
<keyword evidence="3 5" id="KW-0067">ATP-binding</keyword>
<name>A0A8H5DBR7_9AGAR</name>
<keyword evidence="1 5" id="KW-0547">Nucleotide-binding</keyword>
<evidence type="ECO:0000256" key="3">
    <source>
        <dbReference type="ARBA" id="ARBA00022840"/>
    </source>
</evidence>
<evidence type="ECO:0000259" key="7">
    <source>
        <dbReference type="PROSITE" id="PS51192"/>
    </source>
</evidence>
<accession>A0A8H5DBR7</accession>
<feature type="domain" description="Helicase C-terminal" evidence="8">
    <location>
        <begin position="448"/>
        <end position="658"/>
    </location>
</feature>
<feature type="region of interest" description="Disordered" evidence="6">
    <location>
        <begin position="64"/>
        <end position="84"/>
    </location>
</feature>
<evidence type="ECO:0000256" key="6">
    <source>
        <dbReference type="SAM" id="MobiDB-lite"/>
    </source>
</evidence>
<sequence length="658" mass="72798">MYTFTSSTVSKVVNSSSSYASYSTSWLALLASQRCSISGTAYNGCRTCRLMSTHIQNVAVGSSTTTAPTRQFNRPRTHKPIPTDIIGGEKKTWEQLGLRKSLVEGLVRAYPEAVAPTPAQALFIPAILEGRDLLVKDDTGSGKSFGIALGLLGKPRVKYVVTGKAEERESVTALVLVPQSNLAIQYYQWLTRIAEGSILTDGVGIDTDRIVQRLIREGQEHLSMGLRKLHETKPHILISTPQAILDLYKKDPDLVPFQYLSTVVVDEVDYLIETVPRKDPEKSWKGSYDKAVKKIRMHPGPTRELLDLIYVARKEINSRAQEWAWKQGDEGPYRKGSFVGSSDMPGPQLVVASATLRTHLSNYLYEESGWLNKKFVMKVKNTGSKPAKKELEDEGVLDERVREAARSGRVKHCVIEVSETDVRNVEGAINVEDDVTTGMTEGGGEKLEAQKIFADLADDPQQQDHGREIQGGVNFADGDLMEKADEEWVTDEFVERYRNTPSPFNPNALEAMATAVALDVPRLALLVIPSSAPVFRAVYELREMGLDARVFDPQKPSVGKEEGEDPVLLVTTMAMARGLDLPETTHVFSLGIPEGPRVTGRSIDAYLHVSGRVGRFGRRGTVVTVVDKEATETVTAGERMKRILREIGVAPVRFRQFK</sequence>
<evidence type="ECO:0000259" key="8">
    <source>
        <dbReference type="PROSITE" id="PS51194"/>
    </source>
</evidence>
<dbReference type="Proteomes" id="UP000559027">
    <property type="component" value="Unassembled WGS sequence"/>
</dbReference>
<keyword evidence="5" id="KW-0347">Helicase</keyword>
<comment type="catalytic activity">
    <reaction evidence="5">
        <text>ATP + H2O = ADP + phosphate + H(+)</text>
        <dbReference type="Rhea" id="RHEA:13065"/>
        <dbReference type="ChEBI" id="CHEBI:15377"/>
        <dbReference type="ChEBI" id="CHEBI:15378"/>
        <dbReference type="ChEBI" id="CHEBI:30616"/>
        <dbReference type="ChEBI" id="CHEBI:43474"/>
        <dbReference type="ChEBI" id="CHEBI:456216"/>
        <dbReference type="EC" id="3.6.4.13"/>
    </reaction>
</comment>
<dbReference type="GO" id="GO:0005524">
    <property type="term" value="F:ATP binding"/>
    <property type="evidence" value="ECO:0007669"/>
    <property type="project" value="UniProtKB-UniRule"/>
</dbReference>
<dbReference type="InterPro" id="IPR027417">
    <property type="entry name" value="P-loop_NTPase"/>
</dbReference>
<feature type="domain" description="Helicase ATP-binding" evidence="7">
    <location>
        <begin position="124"/>
        <end position="356"/>
    </location>
</feature>
<proteinExistence type="inferred from homology"/>